<keyword evidence="1" id="KW-0732">Signal</keyword>
<proteinExistence type="predicted"/>
<evidence type="ECO:0000313" key="2">
    <source>
        <dbReference type="EMBL" id="UJF34131.1"/>
    </source>
</evidence>
<dbReference type="RefSeq" id="WP_235120522.1">
    <property type="nucleotide sequence ID" value="NZ_CP090978.1"/>
</dbReference>
<evidence type="ECO:0000256" key="1">
    <source>
        <dbReference type="SAM" id="SignalP"/>
    </source>
</evidence>
<sequence>MKIKLKQVAMTALLSSSLLMSAVPAAWADEVSSAPVAVASAVYDLNDSLHVTVEGVYNEKTSSGVRLGAVIRVSNTSGQTLRIPDHELRLKTSDGIVYTLRASESNAHGVQPDSEVELTYMKVVKRTTEVSVTDLSLVDVNYDVYPKQETPLFTVPVGSYVWSGSRSEFADPAAVKAWGEAFTVPTLESPLTYQPVDISRSNTNQGAAYTVKLLVENPSEQKETVPALEIDGKSSTNVYVGKMVETDSVSLEPGEKKYVHFVINAEMDTVLESLNVLTPETYEQGEDDAQTFSIGKLNIQLSGAKTQAEVSYQYGTPIAFEKWNDVINQDLAIAMTELHVTDNADQGSKLAFAKFKITNNGVSPIPVPGFQAQLSSPTGYDYNGERQKDAQQSVAPGTSAVVSYAFVLPVSEDSDTFTMNIQNVIQGASAQAGSTALKSTIASYKVAVQGDDDRHSISLFPYTMDIKDYFLSQITAPGQTVSVNYIYKLQLNLDLTRDLKTIVDNNFSKLKFELVDSSGSILGSKSFGFTGTDRLVNGRQTLTFSNLTMDQIQSGVSVNVYETISTATGDAERLITTLK</sequence>
<gene>
    <name evidence="2" type="ORF">L0M14_02535</name>
</gene>
<organism evidence="2 3">
    <name type="scientific">Paenibacillus hexagrammi</name>
    <dbReference type="NCBI Taxonomy" id="2908839"/>
    <lineage>
        <taxon>Bacteria</taxon>
        <taxon>Bacillati</taxon>
        <taxon>Bacillota</taxon>
        <taxon>Bacilli</taxon>
        <taxon>Bacillales</taxon>
        <taxon>Paenibacillaceae</taxon>
        <taxon>Paenibacillus</taxon>
    </lineage>
</organism>
<feature type="signal peptide" evidence="1">
    <location>
        <begin position="1"/>
        <end position="28"/>
    </location>
</feature>
<reference evidence="2 3" key="1">
    <citation type="journal article" date="2024" name="Int. J. Syst. Evol. Microbiol.">
        <title>Paenibacillus hexagrammi sp. nov., a novel bacterium isolated from the gut content of Hexagrammos agrammus.</title>
        <authorList>
            <person name="Jung H.K."/>
            <person name="Kim D.G."/>
            <person name="Zin H."/>
            <person name="Park J."/>
            <person name="Jung H."/>
            <person name="Kim Y.O."/>
            <person name="Kong H.J."/>
            <person name="Kim J.W."/>
            <person name="Kim Y.S."/>
        </authorList>
    </citation>
    <scope>NUCLEOTIDE SEQUENCE [LARGE SCALE GENOMIC DNA]</scope>
    <source>
        <strain evidence="2 3">YPD9-1</strain>
    </source>
</reference>
<feature type="chain" id="PRO_5046642848" evidence="1">
    <location>
        <begin position="29"/>
        <end position="579"/>
    </location>
</feature>
<dbReference type="EMBL" id="CP090978">
    <property type="protein sequence ID" value="UJF34131.1"/>
    <property type="molecule type" value="Genomic_DNA"/>
</dbReference>
<name>A0ABY3SLR8_9BACL</name>
<dbReference type="Proteomes" id="UP001649230">
    <property type="component" value="Chromosome"/>
</dbReference>
<protein>
    <submittedName>
        <fullName evidence="2">Uncharacterized protein</fullName>
    </submittedName>
</protein>
<evidence type="ECO:0000313" key="3">
    <source>
        <dbReference type="Proteomes" id="UP001649230"/>
    </source>
</evidence>
<keyword evidence="3" id="KW-1185">Reference proteome</keyword>
<accession>A0ABY3SLR8</accession>